<dbReference type="Pfam" id="PF12704">
    <property type="entry name" value="MacB_PCD"/>
    <property type="match status" value="1"/>
</dbReference>
<dbReference type="PANTHER" id="PTHR30489:SF0">
    <property type="entry name" value="LIPOPROTEIN-RELEASING SYSTEM TRANSMEMBRANE PROTEIN LOLE"/>
    <property type="match status" value="1"/>
</dbReference>
<dbReference type="EMBL" id="AP014633">
    <property type="protein sequence ID" value="BAP55106.1"/>
    <property type="molecule type" value="Genomic_DNA"/>
</dbReference>
<feature type="transmembrane region" description="Helical" evidence="7">
    <location>
        <begin position="655"/>
        <end position="682"/>
    </location>
</feature>
<reference evidence="10 11" key="1">
    <citation type="journal article" date="2014" name="ISME J.">
        <title>Ecophysiology of Thioploca ingrica as revealed by the complete genome sequence supplemented with proteomic evidence.</title>
        <authorList>
            <person name="Kojima H."/>
            <person name="Ogura Y."/>
            <person name="Yamamoto N."/>
            <person name="Togashi T."/>
            <person name="Mori H."/>
            <person name="Watanabe T."/>
            <person name="Nemoto F."/>
            <person name="Kurokawa K."/>
            <person name="Hayashi T."/>
            <person name="Fukui M."/>
        </authorList>
    </citation>
    <scope>NUCLEOTIDE SEQUENCE [LARGE SCALE GENOMIC DNA]</scope>
</reference>
<sequence length="787" mass="87145">MTALDKKLLRDLWGLRGQVIAIALVIASGIATFVMSLSTLDSLLLTQATFYQNYHLPDVFAALKRAPDSLKARIQEIPGVELVETRIVAAVNLEIEGFTDPVTGSLVSIPDAGEPLLNRLHLRQGRLIEAGHDDEVVISEAFANAHRFSPGDTLRVTIHGRRKALTIVGIALSPEYIYQISPGAIFPDFKRYGILWMGRTPLATAYNLEGAFNDVVLTLSPHTQVEEVIDSLDELLKPYGGLGSYGRENQLSYRYLKEEFHQLRQMATMFPVIFLGVAAFLLNVVTTRLVSTQREQIAALKAFGYSQFAITIHYLKLVILIVVVGAILGIAGGIWLGQGLSNLYMELYRFPFLHYELQPRVLLSAIAISIGAAMVGTLFAVRQAALLPPAQAMRPEPPARYRETVLERLGLKPYLSQPTRMIARHIERKPLKSLLTILGIAFACAIMTISNFQQDAIDFMMEVQFNLAQREDAMVTLVEPSSYTVLYELRSLPGVQFGEVFRTVPVRLRFEQRSYLTAIQGVTANSELQRLLDTQQRVVTLPPEGIVLTDYLGKLLGIQIGQRLTVEVLEGSRPIRQIPVVGFINQYVGVSGYMDLPALNRFMREGEVVSGVYLTLDTQQQENVYAAIKEMPRVAGVVVKKNAIQSFYDTVGESILVFTFINTLLAGTIAFGVVYNSARIALSERSRELASLRVLGFTRAEISYILLGELGILTVLAIPLGCIIGYGLCDYLASHMVSDLYRVPLVLKPRSYAFAATVVLVAATLSSLVVRRQLDHLDLVAVLKTKE</sequence>
<evidence type="ECO:0000256" key="6">
    <source>
        <dbReference type="ARBA" id="ARBA00023136"/>
    </source>
</evidence>
<feature type="transmembrane region" description="Helical" evidence="7">
    <location>
        <begin position="266"/>
        <end position="285"/>
    </location>
</feature>
<organism evidence="10 11">
    <name type="scientific">Thioploca ingrica</name>
    <dbReference type="NCBI Taxonomy" id="40754"/>
    <lineage>
        <taxon>Bacteria</taxon>
        <taxon>Pseudomonadati</taxon>
        <taxon>Pseudomonadota</taxon>
        <taxon>Gammaproteobacteria</taxon>
        <taxon>Thiotrichales</taxon>
        <taxon>Thiotrichaceae</taxon>
        <taxon>Thioploca</taxon>
    </lineage>
</organism>
<evidence type="ECO:0000256" key="3">
    <source>
        <dbReference type="ARBA" id="ARBA00022475"/>
    </source>
</evidence>
<dbReference type="GO" id="GO:0044874">
    <property type="term" value="P:lipoprotein localization to outer membrane"/>
    <property type="evidence" value="ECO:0007669"/>
    <property type="project" value="TreeGrafter"/>
</dbReference>
<keyword evidence="4 7" id="KW-0812">Transmembrane</keyword>
<evidence type="ECO:0000256" key="1">
    <source>
        <dbReference type="ARBA" id="ARBA00004651"/>
    </source>
</evidence>
<accession>A0A090BUH3</accession>
<evidence type="ECO:0000256" key="4">
    <source>
        <dbReference type="ARBA" id="ARBA00022692"/>
    </source>
</evidence>
<dbReference type="STRING" id="40754.THII_0809"/>
<comment type="subcellular location">
    <subcellularLocation>
        <location evidence="1">Cell membrane</location>
        <topology evidence="1">Multi-pass membrane protein</topology>
    </subcellularLocation>
</comment>
<feature type="domain" description="ABC3 transporter permease C-terminal" evidence="8">
    <location>
        <begin position="269"/>
        <end position="385"/>
    </location>
</feature>
<feature type="transmembrane region" description="Helical" evidence="7">
    <location>
        <begin position="361"/>
        <end position="381"/>
    </location>
</feature>
<keyword evidence="6 7" id="KW-0472">Membrane</keyword>
<dbReference type="InterPro" id="IPR051447">
    <property type="entry name" value="Lipoprotein-release_system"/>
</dbReference>
<comment type="similarity">
    <text evidence="2">Belongs to the ABC-4 integral membrane protein family. LolC/E subfamily.</text>
</comment>
<proteinExistence type="inferred from homology"/>
<evidence type="ECO:0000256" key="5">
    <source>
        <dbReference type="ARBA" id="ARBA00022989"/>
    </source>
</evidence>
<dbReference type="AlphaFoldDB" id="A0A090BUH3"/>
<feature type="transmembrane region" description="Helical" evidence="7">
    <location>
        <begin position="20"/>
        <end position="40"/>
    </location>
</feature>
<keyword evidence="5 7" id="KW-1133">Transmembrane helix</keyword>
<protein>
    <submittedName>
        <fullName evidence="10">Permease</fullName>
    </submittedName>
</protein>
<keyword evidence="3" id="KW-1003">Cell membrane</keyword>
<dbReference type="Pfam" id="PF02687">
    <property type="entry name" value="FtsX"/>
    <property type="match status" value="2"/>
</dbReference>
<evidence type="ECO:0000256" key="7">
    <source>
        <dbReference type="SAM" id="Phobius"/>
    </source>
</evidence>
<feature type="transmembrane region" description="Helical" evidence="7">
    <location>
        <begin position="317"/>
        <end position="341"/>
    </location>
</feature>
<feature type="domain" description="MacB-like periplasmic core" evidence="9">
    <location>
        <begin position="23"/>
        <end position="234"/>
    </location>
</feature>
<keyword evidence="11" id="KW-1185">Reference proteome</keyword>
<feature type="transmembrane region" description="Helical" evidence="7">
    <location>
        <begin position="434"/>
        <end position="452"/>
    </location>
</feature>
<evidence type="ECO:0000313" key="11">
    <source>
        <dbReference type="Proteomes" id="UP000031623"/>
    </source>
</evidence>
<name>A0A090BUH3_9GAMM</name>
<dbReference type="Proteomes" id="UP000031623">
    <property type="component" value="Chromosome"/>
</dbReference>
<evidence type="ECO:0000313" key="10">
    <source>
        <dbReference type="EMBL" id="BAP55106.1"/>
    </source>
</evidence>
<dbReference type="InterPro" id="IPR003838">
    <property type="entry name" value="ABC3_permease_C"/>
</dbReference>
<dbReference type="GO" id="GO:0098797">
    <property type="term" value="C:plasma membrane protein complex"/>
    <property type="evidence" value="ECO:0007669"/>
    <property type="project" value="TreeGrafter"/>
</dbReference>
<dbReference type="PANTHER" id="PTHR30489">
    <property type="entry name" value="LIPOPROTEIN-RELEASING SYSTEM TRANSMEMBRANE PROTEIN LOLE"/>
    <property type="match status" value="1"/>
</dbReference>
<evidence type="ECO:0000256" key="2">
    <source>
        <dbReference type="ARBA" id="ARBA00005236"/>
    </source>
</evidence>
<dbReference type="HOGENOM" id="CLU_005531_2_0_6"/>
<feature type="domain" description="ABC3 transporter permease C-terminal" evidence="8">
    <location>
        <begin position="664"/>
        <end position="773"/>
    </location>
</feature>
<evidence type="ECO:0000259" key="8">
    <source>
        <dbReference type="Pfam" id="PF02687"/>
    </source>
</evidence>
<dbReference type="KEGG" id="tig:THII_0809"/>
<evidence type="ECO:0000259" key="9">
    <source>
        <dbReference type="Pfam" id="PF12704"/>
    </source>
</evidence>
<feature type="transmembrane region" description="Helical" evidence="7">
    <location>
        <begin position="751"/>
        <end position="770"/>
    </location>
</feature>
<dbReference type="InterPro" id="IPR025857">
    <property type="entry name" value="MacB_PCD"/>
</dbReference>
<gene>
    <name evidence="10" type="ORF">THII_0809</name>
</gene>
<feature type="transmembrane region" description="Helical" evidence="7">
    <location>
        <begin position="703"/>
        <end position="728"/>
    </location>
</feature>
<dbReference type="OrthoDB" id="5137249at2"/>